<dbReference type="KEGG" id="oho:Oweho_0671"/>
<keyword evidence="2" id="KW-0560">Oxidoreductase</keyword>
<evidence type="ECO:0000256" key="2">
    <source>
        <dbReference type="ARBA" id="ARBA00023002"/>
    </source>
</evidence>
<dbReference type="AlphaFoldDB" id="G8R114"/>
<dbReference type="InterPro" id="IPR002347">
    <property type="entry name" value="SDR_fam"/>
</dbReference>
<dbReference type="InterPro" id="IPR036291">
    <property type="entry name" value="NAD(P)-bd_dom_sf"/>
</dbReference>
<dbReference type="OrthoDB" id="9803333at2"/>
<name>G8R114_OWEHD</name>
<dbReference type="PATRIC" id="fig|926562.3.peg.683"/>
<dbReference type="PANTHER" id="PTHR43477:SF1">
    <property type="entry name" value="DIHYDROANTICAPSIN 7-DEHYDROGENASE"/>
    <property type="match status" value="1"/>
</dbReference>
<evidence type="ECO:0008006" key="5">
    <source>
        <dbReference type="Google" id="ProtNLM"/>
    </source>
</evidence>
<reference evidence="3 4" key="1">
    <citation type="journal article" date="2012" name="Stand. Genomic Sci.">
        <title>Genome sequence of the orange-pigmented seawater bacterium Owenweeksia hongkongensis type strain (UST20020801(T)).</title>
        <authorList>
            <person name="Riedel T."/>
            <person name="Held B."/>
            <person name="Nolan M."/>
            <person name="Lucas S."/>
            <person name="Lapidus A."/>
            <person name="Tice H."/>
            <person name="Del Rio T.G."/>
            <person name="Cheng J.F."/>
            <person name="Han C."/>
            <person name="Tapia R."/>
            <person name="Goodwin L.A."/>
            <person name="Pitluck S."/>
            <person name="Liolios K."/>
            <person name="Mavromatis K."/>
            <person name="Pagani I."/>
            <person name="Ivanova N."/>
            <person name="Mikhailova N."/>
            <person name="Pati A."/>
            <person name="Chen A."/>
            <person name="Palaniappan K."/>
            <person name="Rohde M."/>
            <person name="Tindall B.J."/>
            <person name="Detter J.C."/>
            <person name="Goker M."/>
            <person name="Woyke T."/>
            <person name="Bristow J."/>
            <person name="Eisen J.A."/>
            <person name="Markowitz V."/>
            <person name="Hugenholtz P."/>
            <person name="Klenk H.P."/>
            <person name="Kyrpides N.C."/>
        </authorList>
    </citation>
    <scope>NUCLEOTIDE SEQUENCE</scope>
    <source>
        <strain evidence="4">DSM 17368 / JCM 12287 / NRRL B-23963</strain>
    </source>
</reference>
<dbReference type="HOGENOM" id="CLU_010194_1_3_10"/>
<dbReference type="PRINTS" id="PR00081">
    <property type="entry name" value="GDHRDH"/>
</dbReference>
<comment type="similarity">
    <text evidence="1">Belongs to the short-chain dehydrogenases/reductases (SDR) family.</text>
</comment>
<dbReference type="RefSeq" id="WP_014201046.1">
    <property type="nucleotide sequence ID" value="NC_016599.1"/>
</dbReference>
<evidence type="ECO:0000313" key="3">
    <source>
        <dbReference type="EMBL" id="AEV31685.1"/>
    </source>
</evidence>
<organism evidence="3 4">
    <name type="scientific">Owenweeksia hongkongensis (strain DSM 17368 / CIP 108786 / JCM 12287 / NRRL B-23963 / UST20020801)</name>
    <dbReference type="NCBI Taxonomy" id="926562"/>
    <lineage>
        <taxon>Bacteria</taxon>
        <taxon>Pseudomonadati</taxon>
        <taxon>Bacteroidota</taxon>
        <taxon>Flavobacteriia</taxon>
        <taxon>Flavobacteriales</taxon>
        <taxon>Owenweeksiaceae</taxon>
        <taxon>Owenweeksia</taxon>
    </lineage>
</organism>
<proteinExistence type="inferred from homology"/>
<dbReference type="eggNOG" id="COG1028">
    <property type="taxonomic scope" value="Bacteria"/>
</dbReference>
<dbReference type="EMBL" id="CP003156">
    <property type="protein sequence ID" value="AEV31685.1"/>
    <property type="molecule type" value="Genomic_DNA"/>
</dbReference>
<keyword evidence="4" id="KW-1185">Reference proteome</keyword>
<accession>G8R114</accession>
<evidence type="ECO:0000313" key="4">
    <source>
        <dbReference type="Proteomes" id="UP000005631"/>
    </source>
</evidence>
<dbReference type="Proteomes" id="UP000005631">
    <property type="component" value="Chromosome"/>
</dbReference>
<dbReference type="Gene3D" id="3.40.50.720">
    <property type="entry name" value="NAD(P)-binding Rossmann-like Domain"/>
    <property type="match status" value="1"/>
</dbReference>
<dbReference type="STRING" id="926562.Oweho_0671"/>
<dbReference type="PANTHER" id="PTHR43477">
    <property type="entry name" value="DIHYDROANTICAPSIN 7-DEHYDROGENASE"/>
    <property type="match status" value="1"/>
</dbReference>
<dbReference type="Pfam" id="PF13561">
    <property type="entry name" value="adh_short_C2"/>
    <property type="match status" value="1"/>
</dbReference>
<evidence type="ECO:0000256" key="1">
    <source>
        <dbReference type="ARBA" id="ARBA00006484"/>
    </source>
</evidence>
<gene>
    <name evidence="3" type="ordered locus">Oweho_0671</name>
</gene>
<dbReference type="InterPro" id="IPR051122">
    <property type="entry name" value="SDR_DHRS6-like"/>
</dbReference>
<dbReference type="GO" id="GO:0016491">
    <property type="term" value="F:oxidoreductase activity"/>
    <property type="evidence" value="ECO:0007669"/>
    <property type="project" value="UniProtKB-KW"/>
</dbReference>
<sequence>MRNWVLILGGSSGIGLATAKKMAAEGVNLCIVYRARKADEAIAEKEFQAIKELGVECLTFNKDALKVGVVTEIVSELKERGVSIKLLLHSIAKGNLKLMAPILNSDMLPAGLQGAFRGESNFLKEDDFLLTAQAMAVSYYNWAKALLDNGCFDAQASCVALTSEGGRKAWRNYAAVSSAKAMLEAISRNMALELAPYGIRSNILQPGITDTPSLRMIPGSSYLVNQAIQRSPFGRLTLPEDVANVVYMLSLKEAQWINGAIIPVDGGESIS</sequence>
<protein>
    <recommendedName>
        <fullName evidence="5">Short-chain alcohol dehydrogenase like protein</fullName>
    </recommendedName>
</protein>
<dbReference type="SUPFAM" id="SSF51735">
    <property type="entry name" value="NAD(P)-binding Rossmann-fold domains"/>
    <property type="match status" value="1"/>
</dbReference>